<dbReference type="InterPro" id="IPR009003">
    <property type="entry name" value="Peptidase_S1_PA"/>
</dbReference>
<dbReference type="GO" id="GO:0006508">
    <property type="term" value="P:proteolysis"/>
    <property type="evidence" value="ECO:0007669"/>
    <property type="project" value="InterPro"/>
</dbReference>
<dbReference type="PANTHER" id="PTHR24260">
    <property type="match status" value="1"/>
</dbReference>
<protein>
    <recommendedName>
        <fullName evidence="3">Peptidase S1 domain-containing protein</fullName>
    </recommendedName>
</protein>
<dbReference type="Pfam" id="PF00089">
    <property type="entry name" value="Trypsin"/>
    <property type="match status" value="1"/>
</dbReference>
<dbReference type="PANTHER" id="PTHR24260:SF136">
    <property type="entry name" value="GH08193P-RELATED"/>
    <property type="match status" value="1"/>
</dbReference>
<dbReference type="AlphaFoldDB" id="A0A9P0GDA1"/>
<dbReference type="CDD" id="cd00190">
    <property type="entry name" value="Tryp_SPc"/>
    <property type="match status" value="1"/>
</dbReference>
<organism evidence="4 5">
    <name type="scientific">Psylliodes chrysocephalus</name>
    <dbReference type="NCBI Taxonomy" id="3402493"/>
    <lineage>
        <taxon>Eukaryota</taxon>
        <taxon>Metazoa</taxon>
        <taxon>Ecdysozoa</taxon>
        <taxon>Arthropoda</taxon>
        <taxon>Hexapoda</taxon>
        <taxon>Insecta</taxon>
        <taxon>Pterygota</taxon>
        <taxon>Neoptera</taxon>
        <taxon>Endopterygota</taxon>
        <taxon>Coleoptera</taxon>
        <taxon>Polyphaga</taxon>
        <taxon>Cucujiformia</taxon>
        <taxon>Chrysomeloidea</taxon>
        <taxon>Chrysomelidae</taxon>
        <taxon>Galerucinae</taxon>
        <taxon>Alticini</taxon>
        <taxon>Psylliodes</taxon>
    </lineage>
</organism>
<dbReference type="Proteomes" id="UP001153636">
    <property type="component" value="Chromosome 2"/>
</dbReference>
<dbReference type="InterPro" id="IPR043504">
    <property type="entry name" value="Peptidase_S1_PA_chymotrypsin"/>
</dbReference>
<dbReference type="Gene3D" id="2.40.10.10">
    <property type="entry name" value="Trypsin-like serine proteases"/>
    <property type="match status" value="2"/>
</dbReference>
<dbReference type="GO" id="GO:0004252">
    <property type="term" value="F:serine-type endopeptidase activity"/>
    <property type="evidence" value="ECO:0007669"/>
    <property type="project" value="InterPro"/>
</dbReference>
<dbReference type="PROSITE" id="PS50240">
    <property type="entry name" value="TRYPSIN_DOM"/>
    <property type="match status" value="1"/>
</dbReference>
<dbReference type="OrthoDB" id="5565075at2759"/>
<name>A0A9P0GDA1_9CUCU</name>
<feature type="signal peptide" evidence="2">
    <location>
        <begin position="1"/>
        <end position="19"/>
    </location>
</feature>
<dbReference type="SMART" id="SM00020">
    <property type="entry name" value="Tryp_SPc"/>
    <property type="match status" value="1"/>
</dbReference>
<accession>A0A9P0GDA1</accession>
<gene>
    <name evidence="4" type="ORF">PSYICH_LOCUS7166</name>
</gene>
<evidence type="ECO:0000313" key="5">
    <source>
        <dbReference type="Proteomes" id="UP001153636"/>
    </source>
</evidence>
<evidence type="ECO:0000259" key="3">
    <source>
        <dbReference type="PROSITE" id="PS50240"/>
    </source>
</evidence>
<sequence length="270" mass="29498">MKLLCVIVLIASIAYTIDAISSNHLGIIEGTTILPHWAPYLVALVINGSINARCGGSLITENYVLTAAQCLKYSQKVQVILGADVITDASENTRVSFDVTKDSYIIHEKFDEGTLENDIALIQLPSLAITQNDYIKTIPVVKEGEMDLIGQEVVTLGWGTVTGIEPFVYSDVPMAVWINVTKNQGSECSDLYGDKIKDTNICCTHTNSWDGPSLNLCNGDFGGPLVINYEKLVGIASFSSIPCTMAWPNVFTDLSKYTSWLLDNSDIKFD</sequence>
<dbReference type="PRINTS" id="PR00722">
    <property type="entry name" value="CHYMOTRYPSIN"/>
</dbReference>
<dbReference type="FunFam" id="2.40.10.10:FF:000068">
    <property type="entry name" value="transmembrane protease serine 2"/>
    <property type="match status" value="1"/>
</dbReference>
<evidence type="ECO:0000256" key="1">
    <source>
        <dbReference type="ARBA" id="ARBA00023157"/>
    </source>
</evidence>
<reference evidence="4" key="1">
    <citation type="submission" date="2022-01" db="EMBL/GenBank/DDBJ databases">
        <authorList>
            <person name="King R."/>
        </authorList>
    </citation>
    <scope>NUCLEOTIDE SEQUENCE</scope>
</reference>
<keyword evidence="2" id="KW-0732">Signal</keyword>
<dbReference type="InterPro" id="IPR001314">
    <property type="entry name" value="Peptidase_S1A"/>
</dbReference>
<evidence type="ECO:0000313" key="4">
    <source>
        <dbReference type="EMBL" id="CAH1105620.1"/>
    </source>
</evidence>
<proteinExistence type="predicted"/>
<dbReference type="InterPro" id="IPR051333">
    <property type="entry name" value="CLIP_Serine_Protease"/>
</dbReference>
<feature type="chain" id="PRO_5040407435" description="Peptidase S1 domain-containing protein" evidence="2">
    <location>
        <begin position="20"/>
        <end position="270"/>
    </location>
</feature>
<dbReference type="EMBL" id="OV651814">
    <property type="protein sequence ID" value="CAH1105620.1"/>
    <property type="molecule type" value="Genomic_DNA"/>
</dbReference>
<evidence type="ECO:0000256" key="2">
    <source>
        <dbReference type="SAM" id="SignalP"/>
    </source>
</evidence>
<dbReference type="SUPFAM" id="SSF50494">
    <property type="entry name" value="Trypsin-like serine proteases"/>
    <property type="match status" value="1"/>
</dbReference>
<feature type="domain" description="Peptidase S1" evidence="3">
    <location>
        <begin position="27"/>
        <end position="266"/>
    </location>
</feature>
<keyword evidence="1" id="KW-1015">Disulfide bond</keyword>
<keyword evidence="5" id="KW-1185">Reference proteome</keyword>
<dbReference type="InterPro" id="IPR001254">
    <property type="entry name" value="Trypsin_dom"/>
</dbReference>